<feature type="signal peptide" evidence="1">
    <location>
        <begin position="1"/>
        <end position="23"/>
    </location>
</feature>
<comment type="caution">
    <text evidence="4">The sequence shown here is derived from an EMBL/GenBank/DDBJ whole genome shotgun (WGS) entry which is preliminary data.</text>
</comment>
<keyword evidence="1" id="KW-0732">Signal</keyword>
<keyword evidence="5" id="KW-1185">Reference proteome</keyword>
<dbReference type="InterPro" id="IPR032485">
    <property type="entry name" value="LRP1-like_beta_prop"/>
</dbReference>
<name>A0A162UNY0_9CLOT</name>
<dbReference type="Proteomes" id="UP000076603">
    <property type="component" value="Unassembled WGS sequence"/>
</dbReference>
<feature type="domain" description="Bacterial Ig-like" evidence="2">
    <location>
        <begin position="586"/>
        <end position="628"/>
    </location>
</feature>
<dbReference type="Pfam" id="PF07532">
    <property type="entry name" value="Big_4"/>
    <property type="match status" value="1"/>
</dbReference>
<evidence type="ECO:0000259" key="3">
    <source>
        <dbReference type="Pfam" id="PF16472"/>
    </source>
</evidence>
<accession>A0A162UNY0</accession>
<dbReference type="PANTHER" id="PTHR32256:SF17">
    <property type="entry name" value="EGF-LIKE DOMAIN-CONTAINING PROTEIN"/>
    <property type="match status" value="1"/>
</dbReference>
<evidence type="ECO:0000313" key="5">
    <source>
        <dbReference type="Proteomes" id="UP000076603"/>
    </source>
</evidence>
<evidence type="ECO:0008006" key="6">
    <source>
        <dbReference type="Google" id="ProtNLM"/>
    </source>
</evidence>
<dbReference type="OrthoDB" id="1676127at2"/>
<reference evidence="4 5" key="1">
    <citation type="submission" date="2016-04" db="EMBL/GenBank/DDBJ databases">
        <title>Genome sequence of Clostridium magnum DSM 2767.</title>
        <authorList>
            <person name="Poehlein A."/>
            <person name="Uhlig R."/>
            <person name="Fischer R."/>
            <person name="Bahl H."/>
            <person name="Daniel R."/>
        </authorList>
    </citation>
    <scope>NUCLEOTIDE SEQUENCE [LARGE SCALE GENOMIC DNA]</scope>
    <source>
        <strain evidence="4 5">DSM 2767</strain>
    </source>
</reference>
<dbReference type="InterPro" id="IPR053369">
    <property type="entry name" value="SrfA-induced_signal"/>
</dbReference>
<feature type="domain" description="Prolow-density lipoprotein receptor-related protein 1-like beta-propeller" evidence="3">
    <location>
        <begin position="251"/>
        <end position="521"/>
    </location>
</feature>
<dbReference type="RefSeq" id="WP_066619111.1">
    <property type="nucleotide sequence ID" value="NZ_FQXL01000009.1"/>
</dbReference>
<evidence type="ECO:0000256" key="1">
    <source>
        <dbReference type="SAM" id="SignalP"/>
    </source>
</evidence>
<dbReference type="Pfam" id="PF16472">
    <property type="entry name" value="DUF5050"/>
    <property type="match status" value="1"/>
</dbReference>
<dbReference type="EMBL" id="LWAE01000001">
    <property type="protein sequence ID" value="KZL94127.1"/>
    <property type="molecule type" value="Genomic_DNA"/>
</dbReference>
<evidence type="ECO:0000259" key="2">
    <source>
        <dbReference type="Pfam" id="PF07532"/>
    </source>
</evidence>
<dbReference type="PATRIC" id="fig|1121326.3.peg.1146"/>
<dbReference type="SUPFAM" id="SSF69304">
    <property type="entry name" value="Tricorn protease N-terminal domain"/>
    <property type="match status" value="1"/>
</dbReference>
<feature type="chain" id="PRO_5010168635" description="DUF5050 domain-containing protein" evidence="1">
    <location>
        <begin position="24"/>
        <end position="982"/>
    </location>
</feature>
<sequence>MKKIKVLVASVVMALSFSTVALAALPANTIIIGDKAYSMDYISKNLGQLSDILNNSTQYQSIYYVNGLSKIVNLFDGEELSTTSSSISSSLTYYDGSGNKTMYTRSGNSTTGYTYDADKTSSKINATVTVTSIGSMYFISVKIPYASDVNVAPYTLTPKYFKVINNGTNTSSDLIKKIGTPDTDNGESNDDYILNLVTTDRTVRIQILSSDKVAIATSEPKTLSVATSQSVPFNLDNYYTPTTSYTYTNTNGVGNLNNTGLATQSNGWIYYSNLGDGGGIYKTNGVQSYKICEDNAKFINVVGDWIYYSNYGDGQKIYKVKVDGTGRRIVCTDQASYVLVSGEYIYYSYHSGNGTGNIRKVSRDANRSAGSNITSDEAEYLTISGDMIYYTNKTEGNSIYSVSINGGSRTKISTDSAKFITFANNQIYYVTDSGQLKWISKTGGSFGSIQVTNGSTGSSAVIGAMNITSDGKWMYYTDVADGNKLYRAPIVNYLKISGDKYADSYADFIALAGSNVYYSKGSSMFIANEPTISSGASSSSSGSSVYQYSSTAVAKIAQPLKVVSYDKVATPTKNAVGTNTSNLEDYLPDKITAVLSDGSVHEVLVDWDLNPKTTNSAATQYTGKVVGYGSKVSLSLSMASETIPVKSIKVINNAGLLDDKIYINKDDTGAEMSTKANLQIGDVIKVYRDSSKSELLGQDTVVPSLGGGLLNSIITLAQNKTIADNAEYVYVTRTSSGVLESDVVQVPISGVSGTPTFAISTSDVTLTNYGTLQNGLSENDIVQIAPTTQLQQGDIVNIYKNTKDNGKIKIASQMVQYVQSSDPFSPNKFSATISVPAGYIEYDSSGDTYDGKNKIYITKSTQFAESSWEKAIKVDVNQGVALPLGQLIISGTSTSGVFVRTQLDQNYEYYYKVGASTPELGSIITDISGNPLSGGWTKFDKTNPQLTGVVNGNDVYVLQVYIDPKDGGKAFRCSHATAVVTP</sequence>
<proteinExistence type="predicted"/>
<protein>
    <recommendedName>
        <fullName evidence="6">DUF5050 domain-containing protein</fullName>
    </recommendedName>
</protein>
<dbReference type="InterPro" id="IPR011081">
    <property type="entry name" value="Big_4"/>
</dbReference>
<gene>
    <name evidence="4" type="ORF">CLMAG_11800</name>
</gene>
<evidence type="ECO:0000313" key="4">
    <source>
        <dbReference type="EMBL" id="KZL94127.1"/>
    </source>
</evidence>
<dbReference type="PANTHER" id="PTHR32256">
    <property type="match status" value="1"/>
</dbReference>
<dbReference type="AlphaFoldDB" id="A0A162UNY0"/>
<organism evidence="4 5">
    <name type="scientific">Clostridium magnum DSM 2767</name>
    <dbReference type="NCBI Taxonomy" id="1121326"/>
    <lineage>
        <taxon>Bacteria</taxon>
        <taxon>Bacillati</taxon>
        <taxon>Bacillota</taxon>
        <taxon>Clostridia</taxon>
        <taxon>Eubacteriales</taxon>
        <taxon>Clostridiaceae</taxon>
        <taxon>Clostridium</taxon>
    </lineage>
</organism>
<dbReference type="STRING" id="1121326.CLMAG_11800"/>